<dbReference type="OrthoDB" id="684036at2759"/>
<keyword evidence="1" id="KW-0732">Signal</keyword>
<protein>
    <submittedName>
        <fullName evidence="2">Uncharacterized protein</fullName>
    </submittedName>
</protein>
<evidence type="ECO:0000256" key="1">
    <source>
        <dbReference type="SAM" id="SignalP"/>
    </source>
</evidence>
<sequence>MGMDFQQMATWRLLQMLQNLMWLLQAHLFPANTKCVRKHGQKLFNKQLTPRMDECNFASWWRRASKRVGKTHRKGLNTLIILGAWILWKHRNAGVFEGTSPNVQNALNNLKLEAQHWVFAGARGLSDLGLGRLLSQG</sequence>
<comment type="caution">
    <text evidence="2">The sequence shown here is derived from an EMBL/GenBank/DDBJ whole genome shotgun (WGS) entry which is preliminary data.</text>
</comment>
<dbReference type="AlphaFoldDB" id="A0A5J9TY38"/>
<organism evidence="2 3">
    <name type="scientific">Eragrostis curvula</name>
    <name type="common">weeping love grass</name>
    <dbReference type="NCBI Taxonomy" id="38414"/>
    <lineage>
        <taxon>Eukaryota</taxon>
        <taxon>Viridiplantae</taxon>
        <taxon>Streptophyta</taxon>
        <taxon>Embryophyta</taxon>
        <taxon>Tracheophyta</taxon>
        <taxon>Spermatophyta</taxon>
        <taxon>Magnoliopsida</taxon>
        <taxon>Liliopsida</taxon>
        <taxon>Poales</taxon>
        <taxon>Poaceae</taxon>
        <taxon>PACMAD clade</taxon>
        <taxon>Chloridoideae</taxon>
        <taxon>Eragrostideae</taxon>
        <taxon>Eragrostidinae</taxon>
        <taxon>Eragrostis</taxon>
    </lineage>
</organism>
<evidence type="ECO:0000313" key="2">
    <source>
        <dbReference type="EMBL" id="TVU16289.1"/>
    </source>
</evidence>
<evidence type="ECO:0000313" key="3">
    <source>
        <dbReference type="Proteomes" id="UP000324897"/>
    </source>
</evidence>
<keyword evidence="3" id="KW-1185">Reference proteome</keyword>
<dbReference type="Gramene" id="TVU16289">
    <property type="protein sequence ID" value="TVU16289"/>
    <property type="gene ID" value="EJB05_39843"/>
</dbReference>
<proteinExistence type="predicted"/>
<reference evidence="2 3" key="1">
    <citation type="journal article" date="2019" name="Sci. Rep.">
        <title>A high-quality genome of Eragrostis curvula grass provides insights into Poaceae evolution and supports new strategies to enhance forage quality.</title>
        <authorList>
            <person name="Carballo J."/>
            <person name="Santos B.A.C.M."/>
            <person name="Zappacosta D."/>
            <person name="Garbus I."/>
            <person name="Selva J.P."/>
            <person name="Gallo C.A."/>
            <person name="Diaz A."/>
            <person name="Albertini E."/>
            <person name="Caccamo M."/>
            <person name="Echenique V."/>
        </authorList>
    </citation>
    <scope>NUCLEOTIDE SEQUENCE [LARGE SCALE GENOMIC DNA]</scope>
    <source>
        <strain evidence="3">cv. Victoria</strain>
        <tissue evidence="2">Leaf</tissue>
    </source>
</reference>
<dbReference type="EMBL" id="RWGY01000031">
    <property type="protein sequence ID" value="TVU16289.1"/>
    <property type="molecule type" value="Genomic_DNA"/>
</dbReference>
<dbReference type="Proteomes" id="UP000324897">
    <property type="component" value="Unassembled WGS sequence"/>
</dbReference>
<gene>
    <name evidence="2" type="ORF">EJB05_39843</name>
</gene>
<feature type="chain" id="PRO_5023884198" evidence="1">
    <location>
        <begin position="27"/>
        <end position="137"/>
    </location>
</feature>
<accession>A0A5J9TY38</accession>
<feature type="signal peptide" evidence="1">
    <location>
        <begin position="1"/>
        <end position="26"/>
    </location>
</feature>
<feature type="non-terminal residue" evidence="2">
    <location>
        <position position="1"/>
    </location>
</feature>
<name>A0A5J9TY38_9POAL</name>